<keyword evidence="1" id="KW-1133">Transmembrane helix</keyword>
<reference evidence="3 4" key="1">
    <citation type="submission" date="2010-10" db="EMBL/GenBank/DDBJ databases">
        <title>Complete sequence of Frankia sp. EuI1c.</title>
        <authorList>
            <consortium name="US DOE Joint Genome Institute"/>
            <person name="Lucas S."/>
            <person name="Copeland A."/>
            <person name="Lapidus A."/>
            <person name="Cheng J.-F."/>
            <person name="Bruce D."/>
            <person name="Goodwin L."/>
            <person name="Pitluck S."/>
            <person name="Chertkov O."/>
            <person name="Detter J.C."/>
            <person name="Han C."/>
            <person name="Tapia R."/>
            <person name="Land M."/>
            <person name="Hauser L."/>
            <person name="Jeffries C."/>
            <person name="Kyrpides N."/>
            <person name="Ivanova N."/>
            <person name="Mikhailova N."/>
            <person name="Beauchemin N."/>
            <person name="Sen A."/>
            <person name="Sur S.A."/>
            <person name="Gtari M."/>
            <person name="Wall L."/>
            <person name="Tisa L."/>
            <person name="Woyke T."/>
        </authorList>
    </citation>
    <scope>NUCLEOTIDE SEQUENCE [LARGE SCALE GENOMIC DNA]</scope>
    <source>
        <strain evidence="4">DSM 45817 / CECT 9037 / EuI1c</strain>
    </source>
</reference>
<dbReference type="RefSeq" id="WP_013427877.1">
    <property type="nucleotide sequence ID" value="NC_014666.1"/>
</dbReference>
<name>E3JDK0_PSEI1</name>
<dbReference type="STRING" id="298654.FraEuI1c_6797"/>
<feature type="transmembrane region" description="Helical" evidence="1">
    <location>
        <begin position="29"/>
        <end position="48"/>
    </location>
</feature>
<dbReference type="AlphaFoldDB" id="E3JDK0"/>
<organism evidence="3 4">
    <name type="scientific">Pseudofrankia inefficax (strain DSM 45817 / CECT 9037 / DDB 130130 / EuI1c)</name>
    <name type="common">Frankia inefficax</name>
    <dbReference type="NCBI Taxonomy" id="298654"/>
    <lineage>
        <taxon>Bacteria</taxon>
        <taxon>Bacillati</taxon>
        <taxon>Actinomycetota</taxon>
        <taxon>Actinomycetes</taxon>
        <taxon>Frankiales</taxon>
        <taxon>Frankiaceae</taxon>
        <taxon>Pseudofrankia</taxon>
    </lineage>
</organism>
<accession>E3JDK0</accession>
<dbReference type="InParanoid" id="E3JDK0"/>
<proteinExistence type="predicted"/>
<dbReference type="eggNOG" id="COG1721">
    <property type="taxonomic scope" value="Bacteria"/>
</dbReference>
<keyword evidence="4" id="KW-1185">Reference proteome</keyword>
<evidence type="ECO:0000259" key="2">
    <source>
        <dbReference type="Pfam" id="PF01882"/>
    </source>
</evidence>
<dbReference type="PANTHER" id="PTHR34351">
    <property type="entry name" value="SLR1927 PROTEIN-RELATED"/>
    <property type="match status" value="1"/>
</dbReference>
<feature type="transmembrane region" description="Helical" evidence="1">
    <location>
        <begin position="7"/>
        <end position="23"/>
    </location>
</feature>
<sequence>MITRSGIAVAVVGVAFVAAGLTLHYPELIVIAAAAFCALLVAGGWLLFSPDVTIAREVRPARVVQGEPAFGYVTVTNVSRRRCPPILADERVAGQSLSVAIPSLAPGGQAERGYPIPTGRRGIFEVGPLTVGHSDPLRLVYVGQTRPERSVLRVRPRVHVVPPLPTGGSPDLDGPTSNAAPQGGIAFHSLREYARGDDLRLVHWPSTAKTRTLMVRHNVVPNEPTMMVLLDTSAAPYTEDFFEDAVRVAASLAVSGRTHGFPVELVTSSGQRVAAGRGAESVDAALDLLAGVAPSPDDPGLAALPGLAPRQPGSVLGVVTGQPPAEKLAAVSTVRQRFSMVSVVQVGEIYGRPGRPVGGAMVVNVRTSDEFAAVWAARAHR</sequence>
<dbReference type="KEGG" id="fri:FraEuI1c_6797"/>
<evidence type="ECO:0000313" key="3">
    <source>
        <dbReference type="EMBL" id="ADP84766.1"/>
    </source>
</evidence>
<gene>
    <name evidence="3" type="ordered locus">FraEuI1c_6797</name>
</gene>
<dbReference type="PANTHER" id="PTHR34351:SF1">
    <property type="entry name" value="SLR1927 PROTEIN"/>
    <property type="match status" value="1"/>
</dbReference>
<keyword evidence="1" id="KW-0812">Transmembrane</keyword>
<dbReference type="Pfam" id="PF01882">
    <property type="entry name" value="DUF58"/>
    <property type="match status" value="1"/>
</dbReference>
<evidence type="ECO:0000256" key="1">
    <source>
        <dbReference type="SAM" id="Phobius"/>
    </source>
</evidence>
<dbReference type="InterPro" id="IPR002881">
    <property type="entry name" value="DUF58"/>
</dbReference>
<feature type="domain" description="DUF58" evidence="2">
    <location>
        <begin position="190"/>
        <end position="302"/>
    </location>
</feature>
<keyword evidence="1" id="KW-0472">Membrane</keyword>
<evidence type="ECO:0000313" key="4">
    <source>
        <dbReference type="Proteomes" id="UP000002484"/>
    </source>
</evidence>
<dbReference type="HOGENOM" id="CLU_026152_4_2_11"/>
<protein>
    <recommendedName>
        <fullName evidence="2">DUF58 domain-containing protein</fullName>
    </recommendedName>
</protein>
<dbReference type="OrthoDB" id="9812729at2"/>
<dbReference type="Proteomes" id="UP000002484">
    <property type="component" value="Chromosome"/>
</dbReference>
<dbReference type="EMBL" id="CP002299">
    <property type="protein sequence ID" value="ADP84766.1"/>
    <property type="molecule type" value="Genomic_DNA"/>
</dbReference>